<dbReference type="InterPro" id="IPR008920">
    <property type="entry name" value="TF_FadR/GntR_C"/>
</dbReference>
<organism evidence="5 6">
    <name type="scientific">Vineibacter terrae</name>
    <dbReference type="NCBI Taxonomy" id="2586908"/>
    <lineage>
        <taxon>Bacteria</taxon>
        <taxon>Pseudomonadati</taxon>
        <taxon>Pseudomonadota</taxon>
        <taxon>Alphaproteobacteria</taxon>
        <taxon>Hyphomicrobiales</taxon>
        <taxon>Vineibacter</taxon>
    </lineage>
</organism>
<dbReference type="Pfam" id="PF00392">
    <property type="entry name" value="GntR"/>
    <property type="match status" value="1"/>
</dbReference>
<dbReference type="SMART" id="SM00895">
    <property type="entry name" value="FCD"/>
    <property type="match status" value="1"/>
</dbReference>
<keyword evidence="2" id="KW-0238">DNA-binding</keyword>
<dbReference type="Gene3D" id="1.20.120.530">
    <property type="entry name" value="GntR ligand-binding domain-like"/>
    <property type="match status" value="1"/>
</dbReference>
<dbReference type="InterPro" id="IPR036388">
    <property type="entry name" value="WH-like_DNA-bd_sf"/>
</dbReference>
<evidence type="ECO:0000256" key="2">
    <source>
        <dbReference type="ARBA" id="ARBA00023125"/>
    </source>
</evidence>
<dbReference type="SUPFAM" id="SSF48008">
    <property type="entry name" value="GntR ligand-binding domain-like"/>
    <property type="match status" value="1"/>
</dbReference>
<dbReference type="PANTHER" id="PTHR43537">
    <property type="entry name" value="TRANSCRIPTIONAL REGULATOR, GNTR FAMILY"/>
    <property type="match status" value="1"/>
</dbReference>
<dbReference type="Pfam" id="PF07729">
    <property type="entry name" value="FCD"/>
    <property type="match status" value="1"/>
</dbReference>
<dbReference type="InterPro" id="IPR011711">
    <property type="entry name" value="GntR_C"/>
</dbReference>
<keyword evidence="3" id="KW-0804">Transcription</keyword>
<dbReference type="InterPro" id="IPR036390">
    <property type="entry name" value="WH_DNA-bd_sf"/>
</dbReference>
<dbReference type="GO" id="GO:0003700">
    <property type="term" value="F:DNA-binding transcription factor activity"/>
    <property type="evidence" value="ECO:0007669"/>
    <property type="project" value="InterPro"/>
</dbReference>
<dbReference type="PANTHER" id="PTHR43537:SF5">
    <property type="entry name" value="UXU OPERON TRANSCRIPTIONAL REGULATOR"/>
    <property type="match status" value="1"/>
</dbReference>
<evidence type="ECO:0000256" key="1">
    <source>
        <dbReference type="ARBA" id="ARBA00023015"/>
    </source>
</evidence>
<protein>
    <submittedName>
        <fullName evidence="5">GntR family transcriptional regulator</fullName>
    </submittedName>
</protein>
<dbReference type="SUPFAM" id="SSF46785">
    <property type="entry name" value="Winged helix' DNA-binding domain"/>
    <property type="match status" value="1"/>
</dbReference>
<evidence type="ECO:0000256" key="3">
    <source>
        <dbReference type="ARBA" id="ARBA00023163"/>
    </source>
</evidence>
<reference evidence="5 6" key="1">
    <citation type="submission" date="2019-06" db="EMBL/GenBank/DDBJ databases">
        <title>New taxonomy in bacterial strain CC-CFT640, isolated from vineyard.</title>
        <authorList>
            <person name="Lin S.-Y."/>
            <person name="Tsai C.-F."/>
            <person name="Young C.-C."/>
        </authorList>
    </citation>
    <scope>NUCLEOTIDE SEQUENCE [LARGE SCALE GENOMIC DNA]</scope>
    <source>
        <strain evidence="5 6">CC-CFT640</strain>
    </source>
</reference>
<evidence type="ECO:0000313" key="5">
    <source>
        <dbReference type="EMBL" id="TXL74276.1"/>
    </source>
</evidence>
<accession>A0A5C8PK73</accession>
<dbReference type="RefSeq" id="WP_178133593.1">
    <property type="nucleotide sequence ID" value="NZ_VDUZ01000019.1"/>
</dbReference>
<dbReference type="SMART" id="SM00345">
    <property type="entry name" value="HTH_GNTR"/>
    <property type="match status" value="1"/>
</dbReference>
<comment type="caution">
    <text evidence="5">The sequence shown here is derived from an EMBL/GenBank/DDBJ whole genome shotgun (WGS) entry which is preliminary data.</text>
</comment>
<dbReference type="AlphaFoldDB" id="A0A5C8PK73"/>
<evidence type="ECO:0000259" key="4">
    <source>
        <dbReference type="PROSITE" id="PS50949"/>
    </source>
</evidence>
<dbReference type="PROSITE" id="PS50949">
    <property type="entry name" value="HTH_GNTR"/>
    <property type="match status" value="1"/>
</dbReference>
<dbReference type="CDD" id="cd07377">
    <property type="entry name" value="WHTH_GntR"/>
    <property type="match status" value="1"/>
</dbReference>
<sequence length="236" mass="25455">MSSNAASDEALPLGKAAKSLPELLAERILEAIMAGRLEPGHRLKELALAREHAVSRATVREALIALSKRGYVEQIPRFGARVAPFAKEDVFDLYEIRAALLAIAARRCALAPDAPRQALAALVSEMEALVAAPDTDPMTFSERSIAAQALLVGASGNRRLPALYEHLSTIGTWRLIRGRATSFLRASRWRESATDWRQIETAIRLGDADAAEAAAQRLMAHSAAAVRAELQGSSPE</sequence>
<name>A0A5C8PK73_9HYPH</name>
<dbReference type="GO" id="GO:0003677">
    <property type="term" value="F:DNA binding"/>
    <property type="evidence" value="ECO:0007669"/>
    <property type="project" value="UniProtKB-KW"/>
</dbReference>
<keyword evidence="1" id="KW-0805">Transcription regulation</keyword>
<dbReference type="EMBL" id="VDUZ01000019">
    <property type="protein sequence ID" value="TXL74276.1"/>
    <property type="molecule type" value="Genomic_DNA"/>
</dbReference>
<evidence type="ECO:0000313" key="6">
    <source>
        <dbReference type="Proteomes" id="UP000321638"/>
    </source>
</evidence>
<dbReference type="InterPro" id="IPR000524">
    <property type="entry name" value="Tscrpt_reg_HTH_GntR"/>
</dbReference>
<keyword evidence="6" id="KW-1185">Reference proteome</keyword>
<gene>
    <name evidence="5" type="ORF">FHP25_17460</name>
</gene>
<dbReference type="Proteomes" id="UP000321638">
    <property type="component" value="Unassembled WGS sequence"/>
</dbReference>
<proteinExistence type="predicted"/>
<dbReference type="Gene3D" id="1.10.10.10">
    <property type="entry name" value="Winged helix-like DNA-binding domain superfamily/Winged helix DNA-binding domain"/>
    <property type="match status" value="1"/>
</dbReference>
<feature type="domain" description="HTH gntR-type" evidence="4">
    <location>
        <begin position="18"/>
        <end position="85"/>
    </location>
</feature>